<dbReference type="GO" id="GO:0016787">
    <property type="term" value="F:hydrolase activity"/>
    <property type="evidence" value="ECO:0007669"/>
    <property type="project" value="UniProtKB-KW"/>
</dbReference>
<sequence>MERLKNYLYYYRFPLHTHYQRFHLNIDDVPVFMQRFAPSHIKEEILLLHGFMDHSGSLAPFIRALTNQGYSVTAVDFQGHGISGGKRYRIENFHDYHLTLQKALARLAQHHIHPQVIIGHSTGGGVAAHYVLSEPDVDWKKCILVAPLLRSRAWKQTKLGYYAAQAFIEHVSRRYRTNSSDQDFLLQQKKDPLSSSRIPLTWVRAMFEWEERFRKLPAHPMNISILQGTDDRTVAWEHNLRFFKEKFPNAKVSLIEKGKHQLLNEAEPIRSIVYHLIHREMTRS</sequence>
<name>A0A841Q048_9BACL</name>
<dbReference type="Pfam" id="PF12146">
    <property type="entry name" value="Hydrolase_4"/>
    <property type="match status" value="1"/>
</dbReference>
<dbReference type="InterPro" id="IPR000073">
    <property type="entry name" value="AB_hydrolase_1"/>
</dbReference>
<evidence type="ECO:0000313" key="3">
    <source>
        <dbReference type="Proteomes" id="UP000568839"/>
    </source>
</evidence>
<accession>A0A841Q048</accession>
<gene>
    <name evidence="2" type="ORF">HNR44_002662</name>
</gene>
<feature type="domain" description="Serine aminopeptidase S33" evidence="1">
    <location>
        <begin position="40"/>
        <end position="266"/>
    </location>
</feature>
<comment type="caution">
    <text evidence="2">The sequence shown here is derived from an EMBL/GenBank/DDBJ whole genome shotgun (WGS) entry which is preliminary data.</text>
</comment>
<reference evidence="2 3" key="1">
    <citation type="submission" date="2020-08" db="EMBL/GenBank/DDBJ databases">
        <title>Genomic Encyclopedia of Type Strains, Phase IV (KMG-IV): sequencing the most valuable type-strain genomes for metagenomic binning, comparative biology and taxonomic classification.</title>
        <authorList>
            <person name="Goeker M."/>
        </authorList>
    </citation>
    <scope>NUCLEOTIDE SEQUENCE [LARGE SCALE GENOMIC DNA]</scope>
    <source>
        <strain evidence="2 3">DSM 21769</strain>
    </source>
</reference>
<dbReference type="SUPFAM" id="SSF53474">
    <property type="entry name" value="alpha/beta-Hydrolases"/>
    <property type="match status" value="1"/>
</dbReference>
<dbReference type="Gene3D" id="3.40.50.1820">
    <property type="entry name" value="alpha/beta hydrolase"/>
    <property type="match status" value="1"/>
</dbReference>
<dbReference type="PANTHER" id="PTHR11614">
    <property type="entry name" value="PHOSPHOLIPASE-RELATED"/>
    <property type="match status" value="1"/>
</dbReference>
<dbReference type="InterPro" id="IPR029058">
    <property type="entry name" value="AB_hydrolase_fold"/>
</dbReference>
<dbReference type="PRINTS" id="PR00111">
    <property type="entry name" value="ABHYDROLASE"/>
</dbReference>
<evidence type="ECO:0000259" key="1">
    <source>
        <dbReference type="Pfam" id="PF12146"/>
    </source>
</evidence>
<dbReference type="InterPro" id="IPR051044">
    <property type="entry name" value="MAG_DAG_Lipase"/>
</dbReference>
<evidence type="ECO:0000313" key="2">
    <source>
        <dbReference type="EMBL" id="MBB6450672.1"/>
    </source>
</evidence>
<dbReference type="Proteomes" id="UP000568839">
    <property type="component" value="Unassembled WGS sequence"/>
</dbReference>
<dbReference type="AlphaFoldDB" id="A0A841Q048"/>
<dbReference type="EMBL" id="JACHHJ010000004">
    <property type="protein sequence ID" value="MBB6450672.1"/>
    <property type="molecule type" value="Genomic_DNA"/>
</dbReference>
<keyword evidence="3" id="KW-1185">Reference proteome</keyword>
<keyword evidence="2" id="KW-0378">Hydrolase</keyword>
<dbReference type="RefSeq" id="WP_184404749.1">
    <property type="nucleotide sequence ID" value="NZ_JACHHJ010000004.1"/>
</dbReference>
<proteinExistence type="predicted"/>
<organism evidence="2 3">
    <name type="scientific">Geomicrobium halophilum</name>
    <dbReference type="NCBI Taxonomy" id="549000"/>
    <lineage>
        <taxon>Bacteria</taxon>
        <taxon>Bacillati</taxon>
        <taxon>Bacillota</taxon>
        <taxon>Bacilli</taxon>
        <taxon>Bacillales</taxon>
        <taxon>Geomicrobium</taxon>
    </lineage>
</organism>
<dbReference type="InterPro" id="IPR022742">
    <property type="entry name" value="Hydrolase_4"/>
</dbReference>
<protein>
    <submittedName>
        <fullName evidence="2">Alpha-beta hydrolase superfamily lysophospholipase</fullName>
    </submittedName>
</protein>